<dbReference type="InterPro" id="IPR029489">
    <property type="entry name" value="OGT/SEC/SPY_C"/>
</dbReference>
<dbReference type="RefSeq" id="WP_014747570.1">
    <property type="nucleotide sequence ID" value="NC_017957.2"/>
</dbReference>
<feature type="domain" description="O-GlcNAc transferase C-terminal" evidence="9">
    <location>
        <begin position="181"/>
        <end position="315"/>
    </location>
</feature>
<dbReference type="Gene3D" id="3.40.50.11380">
    <property type="match status" value="1"/>
</dbReference>
<keyword evidence="4" id="KW-0328">Glycosyltransferase</keyword>
<dbReference type="HOGENOM" id="CLU_489098_0_0_5"/>
<evidence type="ECO:0000256" key="4">
    <source>
        <dbReference type="ARBA" id="ARBA00022676"/>
    </source>
</evidence>
<keyword evidence="10" id="KW-0614">Plasmid</keyword>
<keyword evidence="7 8" id="KW-0802">TPR repeat</keyword>
<dbReference type="AlphaFoldDB" id="I3TT05"/>
<reference evidence="10 11" key="1">
    <citation type="journal article" date="2012" name="J. Am. Chem. Soc.">
        <title>Bacterial biosynthesis and maturation of the didemnin anti-cancer agents.</title>
        <authorList>
            <person name="Xu Y."/>
            <person name="Kersten R.D."/>
            <person name="Nam S.J."/>
            <person name="Lu L."/>
            <person name="Al-Suwailem A.M."/>
            <person name="Zheng H."/>
            <person name="Fenical W."/>
            <person name="Dorrestein P.C."/>
            <person name="Moore B.S."/>
            <person name="Qian P.Y."/>
        </authorList>
    </citation>
    <scope>NUCLEOTIDE SEQUENCE [LARGE SCALE GENOMIC DNA]</scope>
    <source>
        <strain evidence="10 11">KA081020-065</strain>
    </source>
</reference>
<dbReference type="EMBL" id="CP003237">
    <property type="protein sequence ID" value="AFK55893.1"/>
    <property type="molecule type" value="Genomic_DNA"/>
</dbReference>
<name>I3TT05_TISMK</name>
<keyword evidence="5 10" id="KW-0808">Transferase</keyword>
<evidence type="ECO:0000256" key="1">
    <source>
        <dbReference type="ARBA" id="ARBA00004922"/>
    </source>
</evidence>
<evidence type="ECO:0000256" key="2">
    <source>
        <dbReference type="ARBA" id="ARBA00005386"/>
    </source>
</evidence>
<evidence type="ECO:0000256" key="3">
    <source>
        <dbReference type="ARBA" id="ARBA00011970"/>
    </source>
</evidence>
<dbReference type="PROSITE" id="PS50005">
    <property type="entry name" value="TPR"/>
    <property type="match status" value="1"/>
</dbReference>
<keyword evidence="6" id="KW-0677">Repeat</keyword>
<feature type="repeat" description="TPR" evidence="8">
    <location>
        <begin position="103"/>
        <end position="136"/>
    </location>
</feature>
<dbReference type="PANTHER" id="PTHR44835:SF1">
    <property type="entry name" value="PROTEIN O-GLCNAC TRANSFERASE"/>
    <property type="match status" value="1"/>
</dbReference>
<keyword evidence="11" id="KW-1185">Reference proteome</keyword>
<dbReference type="GO" id="GO:0097363">
    <property type="term" value="F:protein O-acetylglucosaminyltransferase activity"/>
    <property type="evidence" value="ECO:0007669"/>
    <property type="project" value="UniProtKB-EC"/>
</dbReference>
<dbReference type="InterPro" id="IPR011990">
    <property type="entry name" value="TPR-like_helical_dom_sf"/>
</dbReference>
<accession>I3TT05</accession>
<dbReference type="Gene3D" id="3.40.50.2000">
    <property type="entry name" value="Glycogen Phosphorylase B"/>
    <property type="match status" value="1"/>
</dbReference>
<dbReference type="Pfam" id="PF13844">
    <property type="entry name" value="Glyco_transf_41"/>
    <property type="match status" value="1"/>
</dbReference>
<evidence type="ECO:0000256" key="5">
    <source>
        <dbReference type="ARBA" id="ARBA00022679"/>
    </source>
</evidence>
<evidence type="ECO:0000313" key="11">
    <source>
        <dbReference type="Proteomes" id="UP000005258"/>
    </source>
</evidence>
<dbReference type="Gene3D" id="1.25.40.10">
    <property type="entry name" value="Tetratricopeptide repeat domain"/>
    <property type="match status" value="1"/>
</dbReference>
<evidence type="ECO:0000259" key="9">
    <source>
        <dbReference type="Pfam" id="PF13844"/>
    </source>
</evidence>
<protein>
    <recommendedName>
        <fullName evidence="3">protein O-GlcNAc transferase</fullName>
        <ecNumber evidence="3">2.4.1.255</ecNumber>
    </recommendedName>
</protein>
<comment type="pathway">
    <text evidence="1">Protein modification; protein glycosylation.</text>
</comment>
<evidence type="ECO:0000313" key="10">
    <source>
        <dbReference type="EMBL" id="AFK55893.1"/>
    </source>
</evidence>
<evidence type="ECO:0000256" key="6">
    <source>
        <dbReference type="ARBA" id="ARBA00022737"/>
    </source>
</evidence>
<gene>
    <name evidence="10" type="ordered locus">TMO_a0490</name>
</gene>
<organism evidence="10 11">
    <name type="scientific">Tistrella mobilis (strain KA081020-065)</name>
    <dbReference type="NCBI Taxonomy" id="1110502"/>
    <lineage>
        <taxon>Bacteria</taxon>
        <taxon>Pseudomonadati</taxon>
        <taxon>Pseudomonadota</taxon>
        <taxon>Alphaproteobacteria</taxon>
        <taxon>Geminicoccales</taxon>
        <taxon>Geminicoccaceae</taxon>
        <taxon>Tistrella</taxon>
    </lineage>
</organism>
<dbReference type="PANTHER" id="PTHR44835">
    <property type="entry name" value="UDP-N-ACETYLGLUCOSAMINE--PEPTIDE N-ACETYLGLUCOSAMINYLTRANSFERASE SPINDLY-RELATED"/>
    <property type="match status" value="1"/>
</dbReference>
<dbReference type="KEGG" id="tmo:TMO_a0490"/>
<dbReference type="InterPro" id="IPR019734">
    <property type="entry name" value="TPR_rpt"/>
</dbReference>
<dbReference type="InterPro" id="IPR051939">
    <property type="entry name" value="Glycosyltr_41/O-GlcNAc_trsf"/>
</dbReference>
<dbReference type="Proteomes" id="UP000005258">
    <property type="component" value="Plasmid pTM1"/>
</dbReference>
<proteinExistence type="inferred from homology"/>
<dbReference type="EC" id="2.4.1.255" evidence="3"/>
<evidence type="ECO:0000256" key="7">
    <source>
        <dbReference type="ARBA" id="ARBA00022803"/>
    </source>
</evidence>
<evidence type="ECO:0000256" key="8">
    <source>
        <dbReference type="PROSITE-ProRule" id="PRU00339"/>
    </source>
</evidence>
<geneLocation type="plasmid" evidence="10 11">
    <name>pTM1</name>
</geneLocation>
<dbReference type="SUPFAM" id="SSF48452">
    <property type="entry name" value="TPR-like"/>
    <property type="match status" value="1"/>
</dbReference>
<sequence>MLTGAAALMAEGRRRALAGGLEEGAELLRRALALDPAPLVREALVRVLLWLRRFDEAAELVTAGLVDHPAHPGLRALAGDEAIRRRRPTEAAAHMAAASAMTPDLWRIAGNARLLLTDIDGAVAAWDQGLRLDPTDWRLAGNILYAASCDPAMTTAGLARRQAAVFAGRDFPPRPAPRPRAADGRLHIGYVGGCFASHAAARVVLPMIMGHDRSRFRITCYPTRPAPVDPGLLRLRLAVDGWCGLAGLDDAAAADRIRADGIDILVDLDGHVGGNRIGIFARRPAALQIQAWGYLPGTGLPVMDGLVTDPVLLPAAERPAIGAATLDVPCPTLGWPLASPPAGDPREAGGPVRIGCFARGEKLPDMFLDHLAGILTARPSAVLVLKDELFADPAVRCRLDRWRSRHRLAPDRIEIQGRSSGDAYIHSLRSLDLAVDSWPYSGGVVTLDLLSQGVPVVTMGGRQACSRTTASILACLGPQGLAVDGVDARGGRVLALIDDAAARSTLRAEIRATHGPRVAAAIPATIRAFETHLFSLAASLTVCPASSSRSKSRPGPI</sequence>
<comment type="similarity">
    <text evidence="2">Belongs to the glycosyltransferase 41 family. O-GlcNAc transferase subfamily.</text>
</comment>